<evidence type="ECO:0000256" key="3">
    <source>
        <dbReference type="ARBA" id="ARBA00023163"/>
    </source>
</evidence>
<dbReference type="InterPro" id="IPR009057">
    <property type="entry name" value="Homeodomain-like_sf"/>
</dbReference>
<dbReference type="SUPFAM" id="SSF46689">
    <property type="entry name" value="Homeodomain-like"/>
    <property type="match status" value="1"/>
</dbReference>
<proteinExistence type="predicted"/>
<dbReference type="InterPro" id="IPR001647">
    <property type="entry name" value="HTH_TetR"/>
</dbReference>
<evidence type="ECO:0000256" key="2">
    <source>
        <dbReference type="ARBA" id="ARBA00023125"/>
    </source>
</evidence>
<keyword evidence="1" id="KW-0805">Transcription regulation</keyword>
<gene>
    <name evidence="6" type="ORF">SAMN04488000_108129</name>
</gene>
<accession>A0A1H9NFT6</accession>
<dbReference type="GO" id="GO:0000976">
    <property type="term" value="F:transcription cis-regulatory region binding"/>
    <property type="evidence" value="ECO:0007669"/>
    <property type="project" value="TreeGrafter"/>
</dbReference>
<dbReference type="STRING" id="65499.SAMN04488000_108129"/>
<evidence type="ECO:0000313" key="7">
    <source>
        <dbReference type="Proteomes" id="UP000199503"/>
    </source>
</evidence>
<evidence type="ECO:0000313" key="6">
    <source>
        <dbReference type="EMBL" id="SER34844.1"/>
    </source>
</evidence>
<dbReference type="Proteomes" id="UP000199503">
    <property type="component" value="Unassembled WGS sequence"/>
</dbReference>
<dbReference type="PANTHER" id="PTHR30055:SF238">
    <property type="entry name" value="MYCOFACTOCIN BIOSYNTHESIS TRANSCRIPTIONAL REGULATOR MFTR-RELATED"/>
    <property type="match status" value="1"/>
</dbReference>
<evidence type="ECO:0000256" key="1">
    <source>
        <dbReference type="ARBA" id="ARBA00023015"/>
    </source>
</evidence>
<dbReference type="InterPro" id="IPR050109">
    <property type="entry name" value="HTH-type_TetR-like_transc_reg"/>
</dbReference>
<keyword evidence="3" id="KW-0804">Transcription</keyword>
<dbReference type="Pfam" id="PF00440">
    <property type="entry name" value="TetR_N"/>
    <property type="match status" value="1"/>
</dbReference>
<keyword evidence="2 4" id="KW-0238">DNA-binding</keyword>
<dbReference type="PRINTS" id="PR00455">
    <property type="entry name" value="HTHTETR"/>
</dbReference>
<dbReference type="PANTHER" id="PTHR30055">
    <property type="entry name" value="HTH-TYPE TRANSCRIPTIONAL REGULATOR RUTR"/>
    <property type="match status" value="1"/>
</dbReference>
<keyword evidence="7" id="KW-1185">Reference proteome</keyword>
<dbReference type="AlphaFoldDB" id="A0A1H9NFT6"/>
<dbReference type="GO" id="GO:0003700">
    <property type="term" value="F:DNA-binding transcription factor activity"/>
    <property type="evidence" value="ECO:0007669"/>
    <property type="project" value="TreeGrafter"/>
</dbReference>
<evidence type="ECO:0000259" key="5">
    <source>
        <dbReference type="PROSITE" id="PS50977"/>
    </source>
</evidence>
<dbReference type="Gene3D" id="1.10.357.10">
    <property type="entry name" value="Tetracycline Repressor, domain 2"/>
    <property type="match status" value="1"/>
</dbReference>
<dbReference type="PROSITE" id="PS50977">
    <property type="entry name" value="HTH_TETR_2"/>
    <property type="match status" value="1"/>
</dbReference>
<name>A0A1H9NFT6_9PSEU</name>
<protein>
    <submittedName>
        <fullName evidence="6">Transcriptional regulator, TetR family</fullName>
    </submittedName>
</protein>
<feature type="DNA-binding region" description="H-T-H motif" evidence="4">
    <location>
        <begin position="40"/>
        <end position="59"/>
    </location>
</feature>
<organism evidence="6 7">
    <name type="scientific">Lentzea albida</name>
    <dbReference type="NCBI Taxonomy" id="65499"/>
    <lineage>
        <taxon>Bacteria</taxon>
        <taxon>Bacillati</taxon>
        <taxon>Actinomycetota</taxon>
        <taxon>Actinomycetes</taxon>
        <taxon>Pseudonocardiales</taxon>
        <taxon>Pseudonocardiaceae</taxon>
        <taxon>Lentzea</taxon>
    </lineage>
</organism>
<dbReference type="EMBL" id="FOFV01000008">
    <property type="protein sequence ID" value="SER34844.1"/>
    <property type="molecule type" value="Genomic_DNA"/>
</dbReference>
<feature type="domain" description="HTH tetR-type" evidence="5">
    <location>
        <begin position="17"/>
        <end position="77"/>
    </location>
</feature>
<evidence type="ECO:0000256" key="4">
    <source>
        <dbReference type="PROSITE-ProRule" id="PRU00335"/>
    </source>
</evidence>
<reference evidence="7" key="1">
    <citation type="submission" date="2016-10" db="EMBL/GenBank/DDBJ databases">
        <authorList>
            <person name="Varghese N."/>
            <person name="Submissions S."/>
        </authorList>
    </citation>
    <scope>NUCLEOTIDE SEQUENCE [LARGE SCALE GENOMIC DNA]</scope>
    <source>
        <strain evidence="7">DSM 44437</strain>
    </source>
</reference>
<sequence>MGLSLVTYDGRMARWEPDARERLVRAALDLFSEQGYENTAVAQIAERAGLTKSTFFRHFRDKREVLFGGQEVLAELMVGAIADTPAGAGPLVAVEAALVATAKTFTDERRAHGPQRLAVIEGNDELRERAALKMVGFAIAMTDALKRRGVPELEAAVAAELGVLAFDRGYGHWLEAGGDFGEIARRTLRDVREAVASLQRAE</sequence>